<evidence type="ECO:0000313" key="2">
    <source>
        <dbReference type="Proteomes" id="UP001224739"/>
    </source>
</evidence>
<reference evidence="1" key="1">
    <citation type="submission" date="2023-06" db="EMBL/GenBank/DDBJ databases">
        <title>Acute promotion of culturable opportunistic pathogens and persistent increase of antibiotic resistance following antibiotic exposure in mouse gut microbiota.</title>
        <authorList>
            <person name="Li L."/>
            <person name="Wang B."/>
            <person name="Sun Y."/>
            <person name="Wang M."/>
            <person name="Xu H."/>
        </authorList>
    </citation>
    <scope>NUCLEOTIDE SEQUENCE</scope>
    <source>
        <strain evidence="1">EPA10_1</strain>
    </source>
</reference>
<protein>
    <submittedName>
        <fullName evidence="1">Uncharacterized protein</fullName>
    </submittedName>
</protein>
<name>A0AAW7CM43_9GAMM</name>
<evidence type="ECO:0000313" key="1">
    <source>
        <dbReference type="EMBL" id="MDL5354927.1"/>
    </source>
</evidence>
<dbReference type="GeneID" id="83612605"/>
<dbReference type="EMBL" id="JASVWL010000005">
    <property type="protein sequence ID" value="MDL5354927.1"/>
    <property type="molecule type" value="Genomic_DNA"/>
</dbReference>
<sequence>MNKDIIELNKNINIAGLHWISRWRVNNGKKDSYVVPFATTYPINIIYHGKSKFKYGQYGIHLGQKDTLTFLGNKNKKILAKFIDCRKYSPTFKSVLTTHTSHAKVHCFI</sequence>
<dbReference type="Proteomes" id="UP001224739">
    <property type="component" value="Unassembled WGS sequence"/>
</dbReference>
<comment type="caution">
    <text evidence="1">The sequence shown here is derived from an EMBL/GenBank/DDBJ whole genome shotgun (WGS) entry which is preliminary data.</text>
</comment>
<accession>A0AAW7CM43</accession>
<gene>
    <name evidence="1" type="ORF">QSH02_08795</name>
</gene>
<dbReference type="RefSeq" id="WP_228407197.1">
    <property type="nucleotide sequence ID" value="NZ_JAIKTY010000210.1"/>
</dbReference>
<dbReference type="AlphaFoldDB" id="A0AAW7CM43"/>
<proteinExistence type="predicted"/>
<organism evidence="1 2">
    <name type="scientific">Proteus faecis</name>
    <dbReference type="NCBI Taxonomy" id="2050967"/>
    <lineage>
        <taxon>Bacteria</taxon>
        <taxon>Pseudomonadati</taxon>
        <taxon>Pseudomonadota</taxon>
        <taxon>Gammaproteobacteria</taxon>
        <taxon>Enterobacterales</taxon>
        <taxon>Morganellaceae</taxon>
        <taxon>Proteus</taxon>
    </lineage>
</organism>